<dbReference type="InterPro" id="IPR027417">
    <property type="entry name" value="P-loop_NTPase"/>
</dbReference>
<dbReference type="InterPro" id="IPR022488">
    <property type="entry name" value="PPK2-related"/>
</dbReference>
<gene>
    <name evidence="4" type="ORF">QQX02_11800</name>
</gene>
<evidence type="ECO:0000256" key="2">
    <source>
        <dbReference type="ARBA" id="ARBA00022777"/>
    </source>
</evidence>
<dbReference type="EMBL" id="JAUHQA010000001">
    <property type="protein sequence ID" value="MDN4481608.1"/>
    <property type="molecule type" value="Genomic_DNA"/>
</dbReference>
<dbReference type="InterPro" id="IPR022300">
    <property type="entry name" value="PPK2-rel_1"/>
</dbReference>
<sequence length="289" mass="33353">MARSKHWDEHPTSALRVSEGFRLEDFDRTGKPGFSGSKKQGRRLRKERGTLLADLQERLFAQGRVGDDRSLLLVLQGMDTAGKGGIVRHVLGMVDPQGVQARGFGAPTEEELEHHFLWRIEKALPKAGHIGVFDRSHYEDVLIARVHELVPQDTWERRYDEINEWEQRLTDSGTTIVKCALMVSQDEQLDRLAKRLTRPDKHWKYSTSDLDERAYWPAYMEAFQAVFDRTSTDAAPWHVIPSTRKWYARLAVTELLTSALESMDLEWPAPDYDLDEERARIANLRRQGE</sequence>
<accession>A0ABT8GJJ3</accession>
<proteinExistence type="predicted"/>
<evidence type="ECO:0000259" key="3">
    <source>
        <dbReference type="Pfam" id="PF03976"/>
    </source>
</evidence>
<evidence type="ECO:0000313" key="5">
    <source>
        <dbReference type="Proteomes" id="UP001172708"/>
    </source>
</evidence>
<dbReference type="PIRSF" id="PIRSF028756">
    <property type="entry name" value="PPK2_prd"/>
    <property type="match status" value="1"/>
</dbReference>
<keyword evidence="5" id="KW-1185">Reference proteome</keyword>
<dbReference type="PANTHER" id="PTHR34383:SF3">
    <property type="entry name" value="POLYPHOSPHATE:AMP PHOSPHOTRANSFERASE"/>
    <property type="match status" value="1"/>
</dbReference>
<protein>
    <submittedName>
        <fullName evidence="4">Polyphosphate kinase 2 family protein</fullName>
    </submittedName>
</protein>
<dbReference type="GO" id="GO:0016301">
    <property type="term" value="F:kinase activity"/>
    <property type="evidence" value="ECO:0007669"/>
    <property type="project" value="UniProtKB-KW"/>
</dbReference>
<dbReference type="Pfam" id="PF03976">
    <property type="entry name" value="PPK2"/>
    <property type="match status" value="1"/>
</dbReference>
<keyword evidence="1" id="KW-0808">Transferase</keyword>
<feature type="domain" description="Polyphosphate kinase-2-related" evidence="3">
    <location>
        <begin position="39"/>
        <end position="264"/>
    </location>
</feature>
<evidence type="ECO:0000256" key="1">
    <source>
        <dbReference type="ARBA" id="ARBA00022679"/>
    </source>
</evidence>
<dbReference type="PANTHER" id="PTHR34383">
    <property type="entry name" value="POLYPHOSPHATE:AMP PHOSPHOTRANSFERASE-RELATED"/>
    <property type="match status" value="1"/>
</dbReference>
<dbReference type="SUPFAM" id="SSF52540">
    <property type="entry name" value="P-loop containing nucleoside triphosphate hydrolases"/>
    <property type="match status" value="1"/>
</dbReference>
<dbReference type="RefSeq" id="WP_301143314.1">
    <property type="nucleotide sequence ID" value="NZ_JAUHQA010000001.1"/>
</dbReference>
<name>A0ABT8GJJ3_9MICO</name>
<organism evidence="4 5">
    <name type="scientific">Demequina muriae</name>
    <dbReference type="NCBI Taxonomy" id="3051664"/>
    <lineage>
        <taxon>Bacteria</taxon>
        <taxon>Bacillati</taxon>
        <taxon>Actinomycetota</taxon>
        <taxon>Actinomycetes</taxon>
        <taxon>Micrococcales</taxon>
        <taxon>Demequinaceae</taxon>
        <taxon>Demequina</taxon>
    </lineage>
</organism>
<comment type="caution">
    <text evidence="4">The sequence shown here is derived from an EMBL/GenBank/DDBJ whole genome shotgun (WGS) entry which is preliminary data.</text>
</comment>
<dbReference type="Gene3D" id="3.40.50.300">
    <property type="entry name" value="P-loop containing nucleotide triphosphate hydrolases"/>
    <property type="match status" value="1"/>
</dbReference>
<dbReference type="Proteomes" id="UP001172708">
    <property type="component" value="Unassembled WGS sequence"/>
</dbReference>
<dbReference type="InterPro" id="IPR016898">
    <property type="entry name" value="Polyphosphate_phosphotransfera"/>
</dbReference>
<evidence type="ECO:0000313" key="4">
    <source>
        <dbReference type="EMBL" id="MDN4481608.1"/>
    </source>
</evidence>
<reference evidence="4" key="1">
    <citation type="submission" date="2023-06" db="EMBL/GenBank/DDBJ databases">
        <title>Egi l300058.</title>
        <authorList>
            <person name="Gao L."/>
            <person name="Fang B.-Z."/>
            <person name="Li W.-J."/>
        </authorList>
    </citation>
    <scope>NUCLEOTIDE SEQUENCE</scope>
    <source>
        <strain evidence="4">EGI L300058</strain>
    </source>
</reference>
<keyword evidence="2 4" id="KW-0418">Kinase</keyword>
<dbReference type="NCBIfam" id="TIGR03709">
    <property type="entry name" value="PPK2_rel_1"/>
    <property type="match status" value="1"/>
</dbReference>